<proteinExistence type="predicted"/>
<protein>
    <submittedName>
        <fullName evidence="1">Uncharacterized protein</fullName>
    </submittedName>
</protein>
<reference evidence="1 2" key="1">
    <citation type="submission" date="2015-07" db="EMBL/GenBank/DDBJ databases">
        <title>The genome of Habropoda laboriosa.</title>
        <authorList>
            <person name="Pan H."/>
            <person name="Kapheim K."/>
        </authorList>
    </citation>
    <scope>NUCLEOTIDE SEQUENCE [LARGE SCALE GENOMIC DNA]</scope>
    <source>
        <strain evidence="1">0110345459</strain>
    </source>
</reference>
<evidence type="ECO:0000313" key="2">
    <source>
        <dbReference type="Proteomes" id="UP000053825"/>
    </source>
</evidence>
<dbReference type="EMBL" id="KQ414681">
    <property type="protein sequence ID" value="KOC63987.1"/>
    <property type="molecule type" value="Genomic_DNA"/>
</dbReference>
<dbReference type="Proteomes" id="UP000053825">
    <property type="component" value="Unassembled WGS sequence"/>
</dbReference>
<keyword evidence="2" id="KW-1185">Reference proteome</keyword>
<evidence type="ECO:0000313" key="1">
    <source>
        <dbReference type="EMBL" id="KOC63987.1"/>
    </source>
</evidence>
<organism evidence="1 2">
    <name type="scientific">Habropoda laboriosa</name>
    <dbReference type="NCBI Taxonomy" id="597456"/>
    <lineage>
        <taxon>Eukaryota</taxon>
        <taxon>Metazoa</taxon>
        <taxon>Ecdysozoa</taxon>
        <taxon>Arthropoda</taxon>
        <taxon>Hexapoda</taxon>
        <taxon>Insecta</taxon>
        <taxon>Pterygota</taxon>
        <taxon>Neoptera</taxon>
        <taxon>Endopterygota</taxon>
        <taxon>Hymenoptera</taxon>
        <taxon>Apocrita</taxon>
        <taxon>Aculeata</taxon>
        <taxon>Apoidea</taxon>
        <taxon>Anthophila</taxon>
        <taxon>Apidae</taxon>
        <taxon>Habropoda</taxon>
    </lineage>
</organism>
<accession>A0A0L7QZL6</accession>
<dbReference type="AlphaFoldDB" id="A0A0L7QZL6"/>
<name>A0A0L7QZL6_9HYME</name>
<gene>
    <name evidence="1" type="ORF">WH47_01302</name>
</gene>
<sequence length="50" mass="5832">MIQYKIKKITNRNAIVWPPLGICRKHIIMPPSISNRLSLTTIDTTQEIRQ</sequence>